<dbReference type="InterPro" id="IPR050708">
    <property type="entry name" value="T6SS_VgrG/RHS"/>
</dbReference>
<dbReference type="InterPro" id="IPR022385">
    <property type="entry name" value="Rhs_assc_core"/>
</dbReference>
<evidence type="ECO:0000313" key="2">
    <source>
        <dbReference type="Proteomes" id="UP000290013"/>
    </source>
</evidence>
<dbReference type="AlphaFoldDB" id="A0A4U8WC71"/>
<dbReference type="EMBL" id="LR215974">
    <property type="protein sequence ID" value="VFB03733.1"/>
    <property type="molecule type" value="Genomic_DNA"/>
</dbReference>
<name>A0A4U8WC71_9FLAO</name>
<dbReference type="KEGG" id="ctai:NCTC12078_01749"/>
<proteinExistence type="predicted"/>
<evidence type="ECO:0000313" key="1">
    <source>
        <dbReference type="EMBL" id="VFB03733.1"/>
    </source>
</evidence>
<dbReference type="Gene3D" id="2.180.10.10">
    <property type="entry name" value="RHS repeat-associated core"/>
    <property type="match status" value="1"/>
</dbReference>
<dbReference type="Proteomes" id="UP000290013">
    <property type="component" value="Chromosome"/>
</dbReference>
<organism evidence="1 2">
    <name type="scientific">Chryseobacterium taihuense</name>
    <dbReference type="NCBI Taxonomy" id="1141221"/>
    <lineage>
        <taxon>Bacteria</taxon>
        <taxon>Pseudomonadati</taxon>
        <taxon>Bacteroidota</taxon>
        <taxon>Flavobacteriia</taxon>
        <taxon>Flavobacteriales</taxon>
        <taxon>Weeksellaceae</taxon>
        <taxon>Chryseobacterium group</taxon>
        <taxon>Chryseobacterium</taxon>
    </lineage>
</organism>
<reference evidence="1 2" key="1">
    <citation type="submission" date="2019-02" db="EMBL/GenBank/DDBJ databases">
        <authorList>
            <consortium name="Pathogen Informatics"/>
        </authorList>
    </citation>
    <scope>NUCLEOTIDE SEQUENCE [LARGE SCALE GENOMIC DNA]</scope>
    <source>
        <strain evidence="1 2">3012STDY6944375</strain>
    </source>
</reference>
<accession>A0A4U8WC71</accession>
<protein>
    <submittedName>
        <fullName evidence="1">RHS repeat-associated core domain</fullName>
    </submittedName>
</protein>
<sequence>MPLYTIPPIRLMIWVYEYSGNRLIYVDDKSGNTTGYEGGARTIDYDDNGNMITMPDKMIQEIQYNHLNLPNKFMINDYSTNMSYLYRADGTKLQKTFISNANGSMYLTSTQYLDGFHYATEDGHTMGAWYEESGGFASEPEVFTAIMQEINYHNQLKFVPTAEGFFDFENNQYIYQYKDHLGNARLSYKKAGNELLVTDSNDYYPFGMNFVRNEEDITKFGTGSYVNYKYQSQELQETGMYDYGWRFYMPDIGRWGVVDPLSEKGHNFSPYNYAINNPIRFIDPDGLWISITDGDNQYRYSNGQTQHQVNGKWQAMIQA</sequence>
<dbReference type="PANTHER" id="PTHR32305:SF15">
    <property type="entry name" value="PROTEIN RHSA-RELATED"/>
    <property type="match status" value="1"/>
</dbReference>
<gene>
    <name evidence="1" type="ORF">NCTC12078_01749</name>
</gene>
<dbReference type="PANTHER" id="PTHR32305">
    <property type="match status" value="1"/>
</dbReference>
<dbReference type="NCBIfam" id="TIGR03696">
    <property type="entry name" value="Rhs_assc_core"/>
    <property type="match status" value="1"/>
</dbReference>